<reference evidence="1 2" key="1">
    <citation type="submission" date="2021-07" db="EMBL/GenBank/DDBJ databases">
        <title>Whole genome sequencing of non-tuberculosis mycobacteria type-strains.</title>
        <authorList>
            <person name="Igarashi Y."/>
            <person name="Osugi A."/>
            <person name="Mitarai S."/>
        </authorList>
    </citation>
    <scope>NUCLEOTIDE SEQUENCE [LARGE SCALE GENOMIC DNA]</scope>
    <source>
        <strain evidence="1 2">JCM 16370</strain>
    </source>
</reference>
<dbReference type="Proteomes" id="UP000825367">
    <property type="component" value="Chromosome"/>
</dbReference>
<evidence type="ECO:0000313" key="2">
    <source>
        <dbReference type="Proteomes" id="UP000825367"/>
    </source>
</evidence>
<proteinExistence type="predicted"/>
<dbReference type="RefSeq" id="WP_096311650.1">
    <property type="nucleotide sequence ID" value="NZ_BAAAVX010000074.1"/>
</dbReference>
<keyword evidence="2" id="KW-1185">Reference proteome</keyword>
<accession>A0ABX8VB60</accession>
<evidence type="ECO:0000313" key="1">
    <source>
        <dbReference type="EMBL" id="QYL14932.1"/>
    </source>
</evidence>
<name>A0ABX8VB60_9MYCO</name>
<dbReference type="EMBL" id="CP080333">
    <property type="protein sequence ID" value="QYL14932.1"/>
    <property type="molecule type" value="Genomic_DNA"/>
</dbReference>
<protein>
    <submittedName>
        <fullName evidence="1">Uncharacterized protein</fullName>
    </submittedName>
</protein>
<organism evidence="1 2">
    <name type="scientific">Mycolicibacterium pallens</name>
    <dbReference type="NCBI Taxonomy" id="370524"/>
    <lineage>
        <taxon>Bacteria</taxon>
        <taxon>Bacillati</taxon>
        <taxon>Actinomycetota</taxon>
        <taxon>Actinomycetes</taxon>
        <taxon>Mycobacteriales</taxon>
        <taxon>Mycobacteriaceae</taxon>
        <taxon>Mycolicibacterium</taxon>
    </lineage>
</organism>
<sequence length="78" mass="8737">MIELHQPAHEQTITADHYEFSFGRYAEGYADTITHIGMHVVAGDERYTIAMPLADAERVGKLLVGHADFAAGRPPREW</sequence>
<gene>
    <name evidence="1" type="ORF">K0O64_17350</name>
</gene>